<evidence type="ECO:0000313" key="3">
    <source>
        <dbReference type="Proteomes" id="UP001215598"/>
    </source>
</evidence>
<sequence>MSLRNTTPTLFLSTSLVASRPPPAGMPAATAADWVSNPEDVTHVLQFLHERRSRMGDGGNFDKTVFNEAAVYMASQWPPKKGGPKTAKAIETKWKALRKLHEYILQVKQKSYPGASGWTYTDERGFNVTDDDREAWDNFVKAHTHFKPFATTGWIHFKTVDEMVPSRARGRYVFNAGSVQHTDHGIGLSEDDDDAGQTQGSDVSQAISNWSQTDFGDNSQNSFGDDSQPPTLDNDARGSQANTASSQVVARRFPATPAAAMKRSSPDDVESPWSSKRSRTTGPESIMALGRSVEGIGKVIENVFAPKTSSAMSPTKKVTTARQMALADFRAGYLLADERTRLNILFGRDVSAADAYIADEDPSLRAETGRELLNQLNPVPMF</sequence>
<feature type="compositionally biased region" description="Polar residues" evidence="1">
    <location>
        <begin position="272"/>
        <end position="282"/>
    </location>
</feature>
<proteinExistence type="predicted"/>
<dbReference type="AlphaFoldDB" id="A0AAD7J1L3"/>
<protein>
    <recommendedName>
        <fullName evidence="4">Myb/SANT-like domain-containing protein</fullName>
    </recommendedName>
</protein>
<name>A0AAD7J1L3_9AGAR</name>
<feature type="region of interest" description="Disordered" evidence="1">
    <location>
        <begin position="183"/>
        <end position="202"/>
    </location>
</feature>
<reference evidence="2" key="1">
    <citation type="submission" date="2023-03" db="EMBL/GenBank/DDBJ databases">
        <title>Massive genome expansion in bonnet fungi (Mycena s.s.) driven by repeated elements and novel gene families across ecological guilds.</title>
        <authorList>
            <consortium name="Lawrence Berkeley National Laboratory"/>
            <person name="Harder C.B."/>
            <person name="Miyauchi S."/>
            <person name="Viragh M."/>
            <person name="Kuo A."/>
            <person name="Thoen E."/>
            <person name="Andreopoulos B."/>
            <person name="Lu D."/>
            <person name="Skrede I."/>
            <person name="Drula E."/>
            <person name="Henrissat B."/>
            <person name="Morin E."/>
            <person name="Kohler A."/>
            <person name="Barry K."/>
            <person name="LaButti K."/>
            <person name="Morin E."/>
            <person name="Salamov A."/>
            <person name="Lipzen A."/>
            <person name="Mereny Z."/>
            <person name="Hegedus B."/>
            <person name="Baldrian P."/>
            <person name="Stursova M."/>
            <person name="Weitz H."/>
            <person name="Taylor A."/>
            <person name="Grigoriev I.V."/>
            <person name="Nagy L.G."/>
            <person name="Martin F."/>
            <person name="Kauserud H."/>
        </authorList>
    </citation>
    <scope>NUCLEOTIDE SEQUENCE</scope>
    <source>
        <strain evidence="2">CBHHK182m</strain>
    </source>
</reference>
<keyword evidence="3" id="KW-1185">Reference proteome</keyword>
<dbReference type="Proteomes" id="UP001215598">
    <property type="component" value="Unassembled WGS sequence"/>
</dbReference>
<feature type="compositionally biased region" description="Polar residues" evidence="1">
    <location>
        <begin position="211"/>
        <end position="248"/>
    </location>
</feature>
<gene>
    <name evidence="2" type="ORF">B0H16DRAFT_1690295</name>
</gene>
<feature type="region of interest" description="Disordered" evidence="1">
    <location>
        <begin position="211"/>
        <end position="282"/>
    </location>
</feature>
<evidence type="ECO:0000313" key="2">
    <source>
        <dbReference type="EMBL" id="KAJ7755128.1"/>
    </source>
</evidence>
<comment type="caution">
    <text evidence="2">The sequence shown here is derived from an EMBL/GenBank/DDBJ whole genome shotgun (WGS) entry which is preliminary data.</text>
</comment>
<organism evidence="2 3">
    <name type="scientific">Mycena metata</name>
    <dbReference type="NCBI Taxonomy" id="1033252"/>
    <lineage>
        <taxon>Eukaryota</taxon>
        <taxon>Fungi</taxon>
        <taxon>Dikarya</taxon>
        <taxon>Basidiomycota</taxon>
        <taxon>Agaricomycotina</taxon>
        <taxon>Agaricomycetes</taxon>
        <taxon>Agaricomycetidae</taxon>
        <taxon>Agaricales</taxon>
        <taxon>Marasmiineae</taxon>
        <taxon>Mycenaceae</taxon>
        <taxon>Mycena</taxon>
    </lineage>
</organism>
<dbReference type="EMBL" id="JARKIB010000050">
    <property type="protein sequence ID" value="KAJ7755128.1"/>
    <property type="molecule type" value="Genomic_DNA"/>
</dbReference>
<evidence type="ECO:0000256" key="1">
    <source>
        <dbReference type="SAM" id="MobiDB-lite"/>
    </source>
</evidence>
<evidence type="ECO:0008006" key="4">
    <source>
        <dbReference type="Google" id="ProtNLM"/>
    </source>
</evidence>
<accession>A0AAD7J1L3</accession>